<evidence type="ECO:0000256" key="2">
    <source>
        <dbReference type="ARBA" id="ARBA00010617"/>
    </source>
</evidence>
<dbReference type="PANTHER" id="PTHR46300">
    <property type="entry name" value="P450, PUTATIVE (EUROFUNG)-RELATED-RELATED"/>
    <property type="match status" value="1"/>
</dbReference>
<gene>
    <name evidence="8" type="ORF">PT974_04784</name>
</gene>
<evidence type="ECO:0000256" key="3">
    <source>
        <dbReference type="ARBA" id="ARBA00022617"/>
    </source>
</evidence>
<protein>
    <submittedName>
        <fullName evidence="8">Cytochrome P450 monooxygenase CLM2</fullName>
    </submittedName>
</protein>
<dbReference type="Proteomes" id="UP001338125">
    <property type="component" value="Unassembled WGS sequence"/>
</dbReference>
<dbReference type="PRINTS" id="PR00463">
    <property type="entry name" value="EP450I"/>
</dbReference>
<keyword evidence="7 8" id="KW-0503">Monooxygenase</keyword>
<evidence type="ECO:0000313" key="9">
    <source>
        <dbReference type="Proteomes" id="UP001338125"/>
    </source>
</evidence>
<dbReference type="InterPro" id="IPR036396">
    <property type="entry name" value="Cyt_P450_sf"/>
</dbReference>
<evidence type="ECO:0000256" key="1">
    <source>
        <dbReference type="ARBA" id="ARBA00001971"/>
    </source>
</evidence>
<dbReference type="InterPro" id="IPR050364">
    <property type="entry name" value="Cytochrome_P450_fung"/>
</dbReference>
<dbReference type="EMBL" id="JAVFKD010000010">
    <property type="protein sequence ID" value="KAK5994311.1"/>
    <property type="molecule type" value="Genomic_DNA"/>
</dbReference>
<evidence type="ECO:0000256" key="6">
    <source>
        <dbReference type="ARBA" id="ARBA00023004"/>
    </source>
</evidence>
<dbReference type="GO" id="GO:0004497">
    <property type="term" value="F:monooxygenase activity"/>
    <property type="evidence" value="ECO:0007669"/>
    <property type="project" value="UniProtKB-KW"/>
</dbReference>
<sequence length="548" mass="63355">MSNLLLTQAAIALLGYVVYRLFEFFHPTFSNRPILPPGPKPLPVIGNTFDLPGHNTLEYEHWNQHRKYGPISSVTVLNQTIVIIHDRHVASEILEKTSVKTSGRPLSDFVAFCGYSSFTPILQNDYKLRDHRKFMHQLFGTKHTAARFLEVQELEARRLLLRVLATPDRVRDHFVTEAGAVILKIVYGYTVEPHQPDLLVTIIEQMMENFDSALLPFTRAFDFWPALFKRLPEGLPGTGFRETARRYNKWIRATVNMPYEFVQQQVYHGVNTPSYVSTLLESIDAEKSDDVSAEEAEEIRKHSAATLYLGGSDTTVSTLYNWFLAMVLHPEVQRKAQEEIDRVTDSTARLRLPNHEDLPHMPYLDALATEVYRWGPVTAMGFPHRVDEDITYNDYVIPKDSVIFPHTWWFTHDPETYPNPEIFEPERFLSRNEPDPKNLIFGYGRRTCSGRNLAESTVLLTIVHILSMYNIGKAVDKDGNEITPKQEYKRGFVSHLKEFPYTITPRSEKHRQVIQDIEREHPWEESNKAQLKWRDLTEADVRSHVHSA</sequence>
<comment type="cofactor">
    <cofactor evidence="1">
        <name>heme</name>
        <dbReference type="ChEBI" id="CHEBI:30413"/>
    </cofactor>
</comment>
<proteinExistence type="inferred from homology"/>
<dbReference type="CDD" id="cd11065">
    <property type="entry name" value="CYP64-like"/>
    <property type="match status" value="1"/>
</dbReference>
<dbReference type="InterPro" id="IPR001128">
    <property type="entry name" value="Cyt_P450"/>
</dbReference>
<keyword evidence="6" id="KW-0408">Iron</keyword>
<dbReference type="PANTHER" id="PTHR46300:SF7">
    <property type="entry name" value="P450, PUTATIVE (EUROFUNG)-RELATED"/>
    <property type="match status" value="1"/>
</dbReference>
<evidence type="ECO:0000256" key="5">
    <source>
        <dbReference type="ARBA" id="ARBA00023002"/>
    </source>
</evidence>
<dbReference type="Gene3D" id="1.10.630.10">
    <property type="entry name" value="Cytochrome P450"/>
    <property type="match status" value="1"/>
</dbReference>
<evidence type="ECO:0000256" key="4">
    <source>
        <dbReference type="ARBA" id="ARBA00022723"/>
    </source>
</evidence>
<reference evidence="8 9" key="1">
    <citation type="submission" date="2024-01" db="EMBL/GenBank/DDBJ databases">
        <title>Complete genome of Cladobotryum mycophilum ATHUM6906.</title>
        <authorList>
            <person name="Christinaki A.C."/>
            <person name="Myridakis A.I."/>
            <person name="Kouvelis V.N."/>
        </authorList>
    </citation>
    <scope>NUCLEOTIDE SEQUENCE [LARGE SCALE GENOMIC DNA]</scope>
    <source>
        <strain evidence="8 9">ATHUM6906</strain>
    </source>
</reference>
<evidence type="ECO:0000256" key="7">
    <source>
        <dbReference type="ARBA" id="ARBA00023033"/>
    </source>
</evidence>
<comment type="caution">
    <text evidence="8">The sequence shown here is derived from an EMBL/GenBank/DDBJ whole genome shotgun (WGS) entry which is preliminary data.</text>
</comment>
<evidence type="ECO:0000313" key="8">
    <source>
        <dbReference type="EMBL" id="KAK5994311.1"/>
    </source>
</evidence>
<keyword evidence="4" id="KW-0479">Metal-binding</keyword>
<name>A0ABR0SRG5_9HYPO</name>
<keyword evidence="3" id="KW-0349">Heme</keyword>
<dbReference type="PRINTS" id="PR00385">
    <property type="entry name" value="P450"/>
</dbReference>
<accession>A0ABR0SRG5</accession>
<keyword evidence="5" id="KW-0560">Oxidoreductase</keyword>
<dbReference type="SUPFAM" id="SSF48264">
    <property type="entry name" value="Cytochrome P450"/>
    <property type="match status" value="1"/>
</dbReference>
<organism evidence="8 9">
    <name type="scientific">Cladobotryum mycophilum</name>
    <dbReference type="NCBI Taxonomy" id="491253"/>
    <lineage>
        <taxon>Eukaryota</taxon>
        <taxon>Fungi</taxon>
        <taxon>Dikarya</taxon>
        <taxon>Ascomycota</taxon>
        <taxon>Pezizomycotina</taxon>
        <taxon>Sordariomycetes</taxon>
        <taxon>Hypocreomycetidae</taxon>
        <taxon>Hypocreales</taxon>
        <taxon>Hypocreaceae</taxon>
        <taxon>Cladobotryum</taxon>
    </lineage>
</organism>
<keyword evidence="9" id="KW-1185">Reference proteome</keyword>
<dbReference type="InterPro" id="IPR002401">
    <property type="entry name" value="Cyt_P450_E_grp-I"/>
</dbReference>
<comment type="similarity">
    <text evidence="2">Belongs to the cytochrome P450 family.</text>
</comment>
<dbReference type="Pfam" id="PF00067">
    <property type="entry name" value="p450"/>
    <property type="match status" value="1"/>
</dbReference>